<accession>A0A4T3F414</accession>
<keyword evidence="3" id="KW-1185">Reference proteome</keyword>
<comment type="caution">
    <text evidence="2">The sequence shown here is derived from an EMBL/GenBank/DDBJ whole genome shotgun (WGS) entry which is preliminary data.</text>
</comment>
<evidence type="ECO:0000313" key="2">
    <source>
        <dbReference type="EMBL" id="TIX49443.1"/>
    </source>
</evidence>
<protein>
    <recommendedName>
        <fullName evidence="4">Peptidase M1 membrane alanine aminopeptidase domain-containing protein</fullName>
    </recommendedName>
</protein>
<reference evidence="2 3" key="1">
    <citation type="submission" date="2019-04" db="EMBL/GenBank/DDBJ databases">
        <title>Altererythrobacter aquimixticola sp. nov., isolated from sediment of junction between the ocean and a freshwater spring.</title>
        <authorList>
            <person name="Yoon J.-H."/>
        </authorList>
    </citation>
    <scope>NUCLEOTIDE SEQUENCE [LARGE SCALE GENOMIC DNA]</scope>
    <source>
        <strain evidence="2 3">SSKS-13</strain>
    </source>
</reference>
<keyword evidence="1" id="KW-0732">Signal</keyword>
<evidence type="ECO:0008006" key="4">
    <source>
        <dbReference type="Google" id="ProtNLM"/>
    </source>
</evidence>
<feature type="signal peptide" evidence="1">
    <location>
        <begin position="1"/>
        <end position="21"/>
    </location>
</feature>
<dbReference type="EMBL" id="SSHH01000003">
    <property type="protein sequence ID" value="TIX49443.1"/>
    <property type="molecule type" value="Genomic_DNA"/>
</dbReference>
<dbReference type="Gene3D" id="1.10.390.10">
    <property type="entry name" value="Neutral Protease Domain 2"/>
    <property type="match status" value="1"/>
</dbReference>
<dbReference type="OrthoDB" id="9814383at2"/>
<gene>
    <name evidence="2" type="ORF">E5222_11345</name>
</gene>
<evidence type="ECO:0000313" key="3">
    <source>
        <dbReference type="Proteomes" id="UP000309389"/>
    </source>
</evidence>
<name>A0A4T3F414_9SPHN</name>
<feature type="chain" id="PRO_5020449553" description="Peptidase M1 membrane alanine aminopeptidase domain-containing protein" evidence="1">
    <location>
        <begin position="22"/>
        <end position="448"/>
    </location>
</feature>
<organism evidence="2 3">
    <name type="scientific">Alteraurantiacibacter aquimixticola</name>
    <dbReference type="NCBI Taxonomy" id="2489173"/>
    <lineage>
        <taxon>Bacteria</taxon>
        <taxon>Pseudomonadati</taxon>
        <taxon>Pseudomonadota</taxon>
        <taxon>Alphaproteobacteria</taxon>
        <taxon>Sphingomonadales</taxon>
        <taxon>Erythrobacteraceae</taxon>
        <taxon>Alteraurantiacibacter</taxon>
    </lineage>
</organism>
<dbReference type="SUPFAM" id="SSF55486">
    <property type="entry name" value="Metalloproteases ('zincins'), catalytic domain"/>
    <property type="match status" value="1"/>
</dbReference>
<proteinExistence type="predicted"/>
<evidence type="ECO:0000256" key="1">
    <source>
        <dbReference type="SAM" id="SignalP"/>
    </source>
</evidence>
<dbReference type="Proteomes" id="UP000309389">
    <property type="component" value="Unassembled WGS sequence"/>
</dbReference>
<dbReference type="RefSeq" id="WP_136693920.1">
    <property type="nucleotide sequence ID" value="NZ_SSHH01000003.1"/>
</dbReference>
<dbReference type="AlphaFoldDB" id="A0A4T3F414"/>
<dbReference type="InterPro" id="IPR027268">
    <property type="entry name" value="Peptidase_M4/M1_CTD_sf"/>
</dbReference>
<sequence>MKRLIVPLLLLLALFPARAMAQEEPEPFAAEVVRDGDAWRATFHIPGKAPVWAFSRSALQRISGTSWRPDSWTVLTPGVTLERIGRFDALVAEGGAMPATVEIAFTPLAVDLVADYDPAIILSNGSLAIYTGHFGAFPVASRAELEAMPGPGSYPERVSLRDEGGEVLHRGTRYRSATLSGGGYVIFGDVEVIESEHVATILDPGLPQWLADGMGAFADEAFTFYTDRLGDHAESRPVILASWAGPTPEIISLGGSVAGNMIGMRLEGAGLVDPVPQALERAQWFVAHEGAHFWLGQTIGYRDRRDMWITEGGADLLAMRLMERQELSEGSDMLALVDKAREDCAALLPNGGIWSADDRGDNRAYYACGMLFALAVDRAGAARGEDFFTFVTGLIAAQPEGKVGADEWLDAAADFGLSQEMLALMRVLLEEGSNDGQGAVARLLGQNA</sequence>